<gene>
    <name evidence="2" type="ORF">BD311DRAFT_843880</name>
</gene>
<evidence type="ECO:0000313" key="2">
    <source>
        <dbReference type="EMBL" id="TBU27456.1"/>
    </source>
</evidence>
<accession>A0A4Q9MN26</accession>
<feature type="region of interest" description="Disordered" evidence="1">
    <location>
        <begin position="30"/>
        <end position="53"/>
    </location>
</feature>
<organism evidence="2">
    <name type="scientific">Dichomitus squalens</name>
    <dbReference type="NCBI Taxonomy" id="114155"/>
    <lineage>
        <taxon>Eukaryota</taxon>
        <taxon>Fungi</taxon>
        <taxon>Dikarya</taxon>
        <taxon>Basidiomycota</taxon>
        <taxon>Agaricomycotina</taxon>
        <taxon>Agaricomycetes</taxon>
        <taxon>Polyporales</taxon>
        <taxon>Polyporaceae</taxon>
        <taxon>Dichomitus</taxon>
    </lineage>
</organism>
<proteinExistence type="predicted"/>
<evidence type="ECO:0000256" key="1">
    <source>
        <dbReference type="SAM" id="MobiDB-lite"/>
    </source>
</evidence>
<dbReference type="EMBL" id="ML143432">
    <property type="protein sequence ID" value="TBU27456.1"/>
    <property type="molecule type" value="Genomic_DNA"/>
</dbReference>
<feature type="non-terminal residue" evidence="2">
    <location>
        <position position="265"/>
    </location>
</feature>
<dbReference type="Proteomes" id="UP000292957">
    <property type="component" value="Unassembled WGS sequence"/>
</dbReference>
<protein>
    <submittedName>
        <fullName evidence="2">Uncharacterized protein</fullName>
    </submittedName>
</protein>
<feature type="region of interest" description="Disordered" evidence="1">
    <location>
        <begin position="182"/>
        <end position="201"/>
    </location>
</feature>
<sequence>MPLDLALQSHEICGALEELRSHSLVFSGASDRVPSLSPRVSSTTRDPQGPAPPVSLAFLPHVETRAAPHALLGLYGPRPRSSPRLRRPPARHRRLLPVAHPAWPLRHPHTRARNRRLPSRRVLRVLRAGRQHARARARVRQRQRARRAHVRLRHICALLACAPVPRLGAAAPARFLRGSRRWAGGRPGGAHGAPSSAQPARLAVRRHPVEERHRGPHDRRRALRAGVREAMGGGAAGGAVRRGVRGREPGDLRAVAQHRADMEVV</sequence>
<name>A0A4Q9MN26_9APHY</name>
<reference evidence="2" key="1">
    <citation type="submission" date="2019-01" db="EMBL/GenBank/DDBJ databases">
        <title>Draft genome sequences of three monokaryotic isolates of the white-rot basidiomycete fungus Dichomitus squalens.</title>
        <authorList>
            <consortium name="DOE Joint Genome Institute"/>
            <person name="Lopez S.C."/>
            <person name="Andreopoulos B."/>
            <person name="Pangilinan J."/>
            <person name="Lipzen A."/>
            <person name="Riley R."/>
            <person name="Ahrendt S."/>
            <person name="Ng V."/>
            <person name="Barry K."/>
            <person name="Daum C."/>
            <person name="Grigoriev I.V."/>
            <person name="Hilden K.S."/>
            <person name="Makela M.R."/>
            <person name="de Vries R.P."/>
        </authorList>
    </citation>
    <scope>NUCLEOTIDE SEQUENCE [LARGE SCALE GENOMIC DNA]</scope>
    <source>
        <strain evidence="2">OM18370.1</strain>
    </source>
</reference>
<dbReference type="AlphaFoldDB" id="A0A4Q9MN26"/>